<dbReference type="AlphaFoldDB" id="A0A0M8MKA7"/>
<dbReference type="PATRIC" id="fig|84292.3.peg.828"/>
<dbReference type="EMBL" id="LAVO01000003">
    <property type="protein sequence ID" value="KOS11847.1"/>
    <property type="molecule type" value="Genomic_DNA"/>
</dbReference>
<evidence type="ECO:0000256" key="1">
    <source>
        <dbReference type="SAM" id="MobiDB-lite"/>
    </source>
</evidence>
<comment type="caution">
    <text evidence="3">The sequence shown here is derived from an EMBL/GenBank/DDBJ whole genome shotgun (WGS) entry which is preliminary data.</text>
</comment>
<gene>
    <name evidence="3" type="ORF">XI38_03985</name>
</gene>
<organism evidence="3 4">
    <name type="scientific">Microbacterium aurantiacum</name>
    <dbReference type="NCBI Taxonomy" id="162393"/>
    <lineage>
        <taxon>Bacteria</taxon>
        <taxon>Bacillati</taxon>
        <taxon>Actinomycetota</taxon>
        <taxon>Actinomycetes</taxon>
        <taxon>Micrococcales</taxon>
        <taxon>Microbacteriaceae</taxon>
        <taxon>Microbacterium</taxon>
    </lineage>
</organism>
<evidence type="ECO:0000313" key="3">
    <source>
        <dbReference type="EMBL" id="KOS11847.1"/>
    </source>
</evidence>
<evidence type="ECO:0000313" key="4">
    <source>
        <dbReference type="Proteomes" id="UP000037737"/>
    </source>
</evidence>
<sequence length="84" mass="8504">MTLPEPGRRVVVRYLLPSGQATDALGELLGADAETVVVDGKRGIERIAVAAIIAAKEVPPAPAPRARSGRDDQGPDAASSSGSG</sequence>
<accession>A0A0M8MKA7</accession>
<proteinExistence type="predicted"/>
<name>A0A0M8MKA7_9MICO</name>
<dbReference type="Pfam" id="PF24551">
    <property type="entry name" value="SH3_Rv0428c"/>
    <property type="match status" value="1"/>
</dbReference>
<evidence type="ECO:0000259" key="2">
    <source>
        <dbReference type="Pfam" id="PF24551"/>
    </source>
</evidence>
<feature type="domain" description="Histone acetyltransferase Rv0428c-like SH3" evidence="2">
    <location>
        <begin position="4"/>
        <end position="56"/>
    </location>
</feature>
<dbReference type="KEGG" id="mcw:A8L33_02220"/>
<reference evidence="3" key="1">
    <citation type="submission" date="2015-04" db="EMBL/GenBank/DDBJ databases">
        <title>Complete genome sequence of Microbacterium chocolatum SIT 101, a bacterium enantioselectively hydrolyzing mesomeric diesters.</title>
        <authorList>
            <person name="Li X."/>
            <person name="Xu Y."/>
        </authorList>
    </citation>
    <scope>NUCLEOTIDE SEQUENCE [LARGE SCALE GENOMIC DNA]</scope>
    <source>
        <strain evidence="3">SIT 101</strain>
    </source>
</reference>
<dbReference type="InterPro" id="IPR056934">
    <property type="entry name" value="SH3_Rv0428c"/>
</dbReference>
<feature type="region of interest" description="Disordered" evidence="1">
    <location>
        <begin position="58"/>
        <end position="84"/>
    </location>
</feature>
<dbReference type="Proteomes" id="UP000037737">
    <property type="component" value="Unassembled WGS sequence"/>
</dbReference>
<keyword evidence="4" id="KW-1185">Reference proteome</keyword>
<protein>
    <recommendedName>
        <fullName evidence="2">Histone acetyltransferase Rv0428c-like SH3 domain-containing protein</fullName>
    </recommendedName>
</protein>